<dbReference type="GO" id="GO:1990904">
    <property type="term" value="C:ribonucleoprotein complex"/>
    <property type="evidence" value="ECO:0007669"/>
    <property type="project" value="UniProtKB-KW"/>
</dbReference>
<dbReference type="AlphaFoldDB" id="A0A1F7HKB9"/>
<protein>
    <recommendedName>
        <fullName evidence="4">Large ribosomal subunit protein uL29</fullName>
    </recommendedName>
    <alternativeName>
        <fullName evidence="5">50S ribosomal protein L29</fullName>
    </alternativeName>
</protein>
<dbReference type="Gene3D" id="1.10.287.310">
    <property type="match status" value="1"/>
</dbReference>
<keyword evidence="3" id="KW-0687">Ribonucleoprotein</keyword>
<dbReference type="Proteomes" id="UP000177199">
    <property type="component" value="Unassembled WGS sequence"/>
</dbReference>
<comment type="similarity">
    <text evidence="1">Belongs to the universal ribosomal protein uL29 family.</text>
</comment>
<evidence type="ECO:0000256" key="5">
    <source>
        <dbReference type="ARBA" id="ARBA00035476"/>
    </source>
</evidence>
<dbReference type="InterPro" id="IPR001854">
    <property type="entry name" value="Ribosomal_uL29"/>
</dbReference>
<evidence type="ECO:0000256" key="2">
    <source>
        <dbReference type="ARBA" id="ARBA00022980"/>
    </source>
</evidence>
<evidence type="ECO:0000256" key="1">
    <source>
        <dbReference type="ARBA" id="ARBA00009254"/>
    </source>
</evidence>
<evidence type="ECO:0000256" key="4">
    <source>
        <dbReference type="ARBA" id="ARBA00035204"/>
    </source>
</evidence>
<evidence type="ECO:0000256" key="3">
    <source>
        <dbReference type="ARBA" id="ARBA00023274"/>
    </source>
</evidence>
<gene>
    <name evidence="6" type="ORF">A3F29_01190</name>
</gene>
<proteinExistence type="inferred from homology"/>
<name>A0A1F7HKB9_9BACT</name>
<dbReference type="GO" id="GO:0006412">
    <property type="term" value="P:translation"/>
    <property type="evidence" value="ECO:0007669"/>
    <property type="project" value="InterPro"/>
</dbReference>
<dbReference type="GO" id="GO:0003735">
    <property type="term" value="F:structural constituent of ribosome"/>
    <property type="evidence" value="ECO:0007669"/>
    <property type="project" value="InterPro"/>
</dbReference>
<dbReference type="InterPro" id="IPR036049">
    <property type="entry name" value="Ribosomal_uL29_sf"/>
</dbReference>
<comment type="caution">
    <text evidence="6">The sequence shown here is derived from an EMBL/GenBank/DDBJ whole genome shotgun (WGS) entry which is preliminary data.</text>
</comment>
<reference evidence="6 7" key="1">
    <citation type="journal article" date="2016" name="Nat. Commun.">
        <title>Thousands of microbial genomes shed light on interconnected biogeochemical processes in an aquifer system.</title>
        <authorList>
            <person name="Anantharaman K."/>
            <person name="Brown C.T."/>
            <person name="Hug L.A."/>
            <person name="Sharon I."/>
            <person name="Castelle C.J."/>
            <person name="Probst A.J."/>
            <person name="Thomas B.C."/>
            <person name="Singh A."/>
            <person name="Wilkins M.J."/>
            <person name="Karaoz U."/>
            <person name="Brodie E.L."/>
            <person name="Williams K.H."/>
            <person name="Hubbard S.S."/>
            <person name="Banfield J.F."/>
        </authorList>
    </citation>
    <scope>NUCLEOTIDE SEQUENCE [LARGE SCALE GENOMIC DNA]</scope>
</reference>
<keyword evidence="2 6" id="KW-0689">Ribosomal protein</keyword>
<accession>A0A1F7HKB9</accession>
<sequence>MKKYATEFRKKTVKELEKESKDIKNEIEKLKIDWVVNKPENTNVISSKQKKLSVLLTVLSEKKELENLAPTSLKELRGVKDK</sequence>
<evidence type="ECO:0000313" key="6">
    <source>
        <dbReference type="EMBL" id="OGK31555.1"/>
    </source>
</evidence>
<dbReference type="Pfam" id="PF00831">
    <property type="entry name" value="Ribosomal_L29"/>
    <property type="match status" value="1"/>
</dbReference>
<dbReference type="NCBIfam" id="TIGR00012">
    <property type="entry name" value="L29"/>
    <property type="match status" value="1"/>
</dbReference>
<evidence type="ECO:0000313" key="7">
    <source>
        <dbReference type="Proteomes" id="UP000177199"/>
    </source>
</evidence>
<dbReference type="SUPFAM" id="SSF46561">
    <property type="entry name" value="Ribosomal protein L29 (L29p)"/>
    <property type="match status" value="1"/>
</dbReference>
<dbReference type="EMBL" id="MFZV01000003">
    <property type="protein sequence ID" value="OGK31555.1"/>
    <property type="molecule type" value="Genomic_DNA"/>
</dbReference>
<organism evidence="6 7">
    <name type="scientific">Candidatus Roizmanbacteria bacterium RIFCSPHIGHO2_12_FULL_33_9</name>
    <dbReference type="NCBI Taxonomy" id="1802045"/>
    <lineage>
        <taxon>Bacteria</taxon>
        <taxon>Candidatus Roizmaniibacteriota</taxon>
    </lineage>
</organism>
<dbReference type="GO" id="GO:0005840">
    <property type="term" value="C:ribosome"/>
    <property type="evidence" value="ECO:0007669"/>
    <property type="project" value="UniProtKB-KW"/>
</dbReference>